<comment type="caution">
    <text evidence="1">The sequence shown here is derived from an EMBL/GenBank/DDBJ whole genome shotgun (WGS) entry which is preliminary data.</text>
</comment>
<keyword evidence="2" id="KW-1185">Reference proteome</keyword>
<name>A0ACC2S8P5_9FUNG</name>
<gene>
    <name evidence="1" type="primary">BAT2_4</name>
    <name evidence="1" type="ORF">DSO57_1010015</name>
</gene>
<evidence type="ECO:0000313" key="1">
    <source>
        <dbReference type="EMBL" id="KAJ9058675.1"/>
    </source>
</evidence>
<reference evidence="1" key="1">
    <citation type="submission" date="2022-04" db="EMBL/GenBank/DDBJ databases">
        <title>Genome of the entomopathogenic fungus Entomophthora muscae.</title>
        <authorList>
            <person name="Elya C."/>
            <person name="Lovett B.R."/>
            <person name="Lee E."/>
            <person name="Macias A.M."/>
            <person name="Hajek A.E."/>
            <person name="De Bivort B.L."/>
            <person name="Kasson M.T."/>
            <person name="De Fine Licht H.H."/>
            <person name="Stajich J.E."/>
        </authorList>
    </citation>
    <scope>NUCLEOTIDE SEQUENCE</scope>
    <source>
        <strain evidence="1">Berkeley</strain>
    </source>
</reference>
<sequence>MKAYRGKDGKLRLFRPDLNMARLSNSSTRLAMPAIDGKELIKLIGELVKIEQRWIPNEKGFSLYIRPTVIGTQEYIGVSPTESAKLFVITCPVGPYYPTGFQAVSLYATTEFVRAWPGGTGGSKLGANYAPGIVPQIQAKDRKCQQNLWLFGPEHNISEVGTMNCFVFLKGEDGVRELVTPPLDGTILPGVTRDSVLSLCRGWGEFKVSERAITMSEIEKAISNGQLIEMFGCGTACIVSPIKEIVYQGRSLAIPLDPKDPKSEAGPLTRRLFDTILAIQHGEIPSEWSVTID</sequence>
<evidence type="ECO:0000313" key="2">
    <source>
        <dbReference type="Proteomes" id="UP001165960"/>
    </source>
</evidence>
<dbReference type="EC" id="2.6.1.42" evidence="1"/>
<organism evidence="1 2">
    <name type="scientific">Entomophthora muscae</name>
    <dbReference type="NCBI Taxonomy" id="34485"/>
    <lineage>
        <taxon>Eukaryota</taxon>
        <taxon>Fungi</taxon>
        <taxon>Fungi incertae sedis</taxon>
        <taxon>Zoopagomycota</taxon>
        <taxon>Entomophthoromycotina</taxon>
        <taxon>Entomophthoromycetes</taxon>
        <taxon>Entomophthorales</taxon>
        <taxon>Entomophthoraceae</taxon>
        <taxon>Entomophthora</taxon>
    </lineage>
</organism>
<dbReference type="Proteomes" id="UP001165960">
    <property type="component" value="Unassembled WGS sequence"/>
</dbReference>
<keyword evidence="1" id="KW-0808">Transferase</keyword>
<protein>
    <submittedName>
        <fullName evidence="1">Branched-chain-amino-acid transaminase bat2</fullName>
        <ecNumber evidence="1">2.6.1.42</ecNumber>
    </submittedName>
</protein>
<dbReference type="EMBL" id="QTSX02005712">
    <property type="protein sequence ID" value="KAJ9058675.1"/>
    <property type="molecule type" value="Genomic_DNA"/>
</dbReference>
<accession>A0ACC2S8P5</accession>
<proteinExistence type="predicted"/>
<keyword evidence="1" id="KW-0032">Aminotransferase</keyword>